<name>A0A951ULL2_9NOST</name>
<organism evidence="2 3">
    <name type="scientific">Mojavia pulchra JT2-VF2</name>
    <dbReference type="NCBI Taxonomy" id="287848"/>
    <lineage>
        <taxon>Bacteria</taxon>
        <taxon>Bacillati</taxon>
        <taxon>Cyanobacteriota</taxon>
        <taxon>Cyanophyceae</taxon>
        <taxon>Nostocales</taxon>
        <taxon>Nostocaceae</taxon>
    </lineage>
</organism>
<protein>
    <submittedName>
        <fullName evidence="2">Uncharacterized protein</fullName>
    </submittedName>
</protein>
<reference evidence="2" key="1">
    <citation type="submission" date="2021-05" db="EMBL/GenBank/DDBJ databases">
        <authorList>
            <person name="Pietrasiak N."/>
            <person name="Ward R."/>
            <person name="Stajich J.E."/>
            <person name="Kurbessoian T."/>
        </authorList>
    </citation>
    <scope>NUCLEOTIDE SEQUENCE</scope>
    <source>
        <strain evidence="2">JT2-VF2</strain>
    </source>
</reference>
<feature type="transmembrane region" description="Helical" evidence="1">
    <location>
        <begin position="36"/>
        <end position="64"/>
    </location>
</feature>
<accession>A0A951ULL2</accession>
<evidence type="ECO:0000256" key="1">
    <source>
        <dbReference type="SAM" id="Phobius"/>
    </source>
</evidence>
<reference evidence="2" key="2">
    <citation type="journal article" date="2022" name="Microbiol. Resour. Announc.">
        <title>Metagenome Sequencing to Explore Phylogenomics of Terrestrial Cyanobacteria.</title>
        <authorList>
            <person name="Ward R.D."/>
            <person name="Stajich J.E."/>
            <person name="Johansen J.R."/>
            <person name="Huntemann M."/>
            <person name="Clum A."/>
            <person name="Foster B."/>
            <person name="Foster B."/>
            <person name="Roux S."/>
            <person name="Palaniappan K."/>
            <person name="Varghese N."/>
            <person name="Mukherjee S."/>
            <person name="Reddy T.B.K."/>
            <person name="Daum C."/>
            <person name="Copeland A."/>
            <person name="Chen I.A."/>
            <person name="Ivanova N.N."/>
            <person name="Kyrpides N.C."/>
            <person name="Shapiro N."/>
            <person name="Eloe-Fadrosh E.A."/>
            <person name="Pietrasiak N."/>
        </authorList>
    </citation>
    <scope>NUCLEOTIDE SEQUENCE</scope>
    <source>
        <strain evidence="2">JT2-VF2</strain>
    </source>
</reference>
<dbReference type="Proteomes" id="UP000715781">
    <property type="component" value="Unassembled WGS sequence"/>
</dbReference>
<keyword evidence="1" id="KW-0472">Membrane</keyword>
<sequence>MSYLFLLLIGFVTFFLARNTQDEINRITAMISGSISLIWGLALAPLHFQLFIEIVSLLAAFSVCMRCLGCGFNRD</sequence>
<evidence type="ECO:0000313" key="2">
    <source>
        <dbReference type="EMBL" id="MBW4566345.1"/>
    </source>
</evidence>
<keyword evidence="1" id="KW-1133">Transmembrane helix</keyword>
<keyword evidence="1" id="KW-0812">Transmembrane</keyword>
<proteinExistence type="predicted"/>
<gene>
    <name evidence="2" type="ORF">KME32_35895</name>
</gene>
<evidence type="ECO:0000313" key="3">
    <source>
        <dbReference type="Proteomes" id="UP000715781"/>
    </source>
</evidence>
<comment type="caution">
    <text evidence="2">The sequence shown here is derived from an EMBL/GenBank/DDBJ whole genome shotgun (WGS) entry which is preliminary data.</text>
</comment>
<dbReference type="EMBL" id="JAHHHN010000076">
    <property type="protein sequence ID" value="MBW4566345.1"/>
    <property type="molecule type" value="Genomic_DNA"/>
</dbReference>
<dbReference type="AlphaFoldDB" id="A0A951ULL2"/>